<dbReference type="SUPFAM" id="SSF103515">
    <property type="entry name" value="Autotransporter"/>
    <property type="match status" value="1"/>
</dbReference>
<name>A0A5T1T2J2_CAMJU</name>
<feature type="non-terminal residue" evidence="2">
    <location>
        <position position="1"/>
    </location>
</feature>
<accession>A0A5T1T2J2</accession>
<dbReference type="EMBL" id="AACPLJ010000025">
    <property type="protein sequence ID" value="EAL5797291.1"/>
    <property type="molecule type" value="Genomic_DNA"/>
</dbReference>
<dbReference type="AlphaFoldDB" id="A0A5T1T2J2"/>
<dbReference type="InterPro" id="IPR005546">
    <property type="entry name" value="Autotransporte_beta"/>
</dbReference>
<comment type="caution">
    <text evidence="2">The sequence shown here is derived from an EMBL/GenBank/DDBJ whole genome shotgun (WGS) entry which is preliminary data.</text>
</comment>
<organism evidence="2">
    <name type="scientific">Campylobacter jejuni</name>
    <dbReference type="NCBI Taxonomy" id="197"/>
    <lineage>
        <taxon>Bacteria</taxon>
        <taxon>Pseudomonadati</taxon>
        <taxon>Campylobacterota</taxon>
        <taxon>Epsilonproteobacteria</taxon>
        <taxon>Campylobacterales</taxon>
        <taxon>Campylobacteraceae</taxon>
        <taxon>Campylobacter</taxon>
    </lineage>
</organism>
<reference evidence="2" key="1">
    <citation type="submission" date="2018-07" db="EMBL/GenBank/DDBJ databases">
        <authorList>
            <consortium name="NARMS: The National Antimicrobial Resistance Monitoring System"/>
        </authorList>
    </citation>
    <scope>NUCLEOTIDE SEQUENCE</scope>
    <source>
        <strain evidence="2">FSIS11810996</strain>
    </source>
</reference>
<evidence type="ECO:0000259" key="1">
    <source>
        <dbReference type="Pfam" id="PF03797"/>
    </source>
</evidence>
<gene>
    <name evidence="2" type="ORF">DR878_03650</name>
</gene>
<feature type="domain" description="Autotransporter" evidence="1">
    <location>
        <begin position="10"/>
        <end position="148"/>
    </location>
</feature>
<evidence type="ECO:0000313" key="2">
    <source>
        <dbReference type="EMBL" id="EAL5797291.1"/>
    </source>
</evidence>
<sequence length="181" mass="21244">GIGVGFNTLNRFVVEQPIEGKYKTLQTSAQLGVTKDIILGQDFIFNPLMYFTHSFFYQEDFKENKSPFAKNYESLKHHSINANLGFNLAKNIEQDDYQASFSTFVIFEKRIYGRTLENKASFVDFPIAFIQKYKLKDNILSQGFNSEFLYKNNVFWQFMLMNRFSHNAYELHLMSSVGKRF</sequence>
<protein>
    <submittedName>
        <fullName evidence="2">Autotransporter outer membrane beta-barrel domain-containing protein</fullName>
    </submittedName>
</protein>
<dbReference type="Gene3D" id="2.40.128.130">
    <property type="entry name" value="Autotransporter beta-domain"/>
    <property type="match status" value="1"/>
</dbReference>
<dbReference type="InterPro" id="IPR036709">
    <property type="entry name" value="Autotransporte_beta_dom_sf"/>
</dbReference>
<dbReference type="Pfam" id="PF03797">
    <property type="entry name" value="Autotransporter"/>
    <property type="match status" value="1"/>
</dbReference>
<proteinExistence type="predicted"/>